<sequence length="193" mass="21926">MPDGHLGCWAVPVRRQGCIIDVGVDFGTMVRDFTLLFLQLTSFHRIVTGSFLATKEHSMDAVDPLPRPPGSPFPRDYRTTLAWPPPTSNTAATFFLHSRHHSCGIYCSRGTRRRDEDQFYGRQARRLVAVTVDFPIFTNFTHHGDHRCLQSLQHNDDDVTTLGRCNNPGVDHHQSRRHCRVGAVSHQYHPPCL</sequence>
<accession>A0A2H3CPI3</accession>
<evidence type="ECO:0000313" key="1">
    <source>
        <dbReference type="EMBL" id="PBK84935.1"/>
    </source>
</evidence>
<dbReference type="OrthoDB" id="10628615at2759"/>
<keyword evidence="2" id="KW-1185">Reference proteome</keyword>
<dbReference type="Proteomes" id="UP000217790">
    <property type="component" value="Unassembled WGS sequence"/>
</dbReference>
<name>A0A2H3CPI3_ARMGA</name>
<dbReference type="InParanoid" id="A0A2H3CPI3"/>
<reference evidence="2" key="1">
    <citation type="journal article" date="2017" name="Nat. Ecol. Evol.">
        <title>Genome expansion and lineage-specific genetic innovations in the forest pathogenic fungi Armillaria.</title>
        <authorList>
            <person name="Sipos G."/>
            <person name="Prasanna A.N."/>
            <person name="Walter M.C."/>
            <person name="O'Connor E."/>
            <person name="Balint B."/>
            <person name="Krizsan K."/>
            <person name="Kiss B."/>
            <person name="Hess J."/>
            <person name="Varga T."/>
            <person name="Slot J."/>
            <person name="Riley R."/>
            <person name="Boka B."/>
            <person name="Rigling D."/>
            <person name="Barry K."/>
            <person name="Lee J."/>
            <person name="Mihaltcheva S."/>
            <person name="LaButti K."/>
            <person name="Lipzen A."/>
            <person name="Waldron R."/>
            <person name="Moloney N.M."/>
            <person name="Sperisen C."/>
            <person name="Kredics L."/>
            <person name="Vagvoelgyi C."/>
            <person name="Patrignani A."/>
            <person name="Fitzpatrick D."/>
            <person name="Nagy I."/>
            <person name="Doyle S."/>
            <person name="Anderson J.B."/>
            <person name="Grigoriev I.V."/>
            <person name="Gueldener U."/>
            <person name="Muensterkoetter M."/>
            <person name="Nagy L.G."/>
        </authorList>
    </citation>
    <scope>NUCLEOTIDE SEQUENCE [LARGE SCALE GENOMIC DNA]</scope>
    <source>
        <strain evidence="2">Ar21-2</strain>
    </source>
</reference>
<evidence type="ECO:0000313" key="2">
    <source>
        <dbReference type="Proteomes" id="UP000217790"/>
    </source>
</evidence>
<proteinExistence type="predicted"/>
<dbReference type="EMBL" id="KZ293694">
    <property type="protein sequence ID" value="PBK84935.1"/>
    <property type="molecule type" value="Genomic_DNA"/>
</dbReference>
<organism evidence="1 2">
    <name type="scientific">Armillaria gallica</name>
    <name type="common">Bulbous honey fungus</name>
    <name type="synonym">Armillaria bulbosa</name>
    <dbReference type="NCBI Taxonomy" id="47427"/>
    <lineage>
        <taxon>Eukaryota</taxon>
        <taxon>Fungi</taxon>
        <taxon>Dikarya</taxon>
        <taxon>Basidiomycota</taxon>
        <taxon>Agaricomycotina</taxon>
        <taxon>Agaricomycetes</taxon>
        <taxon>Agaricomycetidae</taxon>
        <taxon>Agaricales</taxon>
        <taxon>Marasmiineae</taxon>
        <taxon>Physalacriaceae</taxon>
        <taxon>Armillaria</taxon>
    </lineage>
</organism>
<gene>
    <name evidence="1" type="ORF">ARMGADRAFT_593191</name>
</gene>
<protein>
    <submittedName>
        <fullName evidence="1">Uncharacterized protein</fullName>
    </submittedName>
</protein>
<dbReference type="AlphaFoldDB" id="A0A2H3CPI3"/>